<comment type="catalytic activity">
    <reaction evidence="1 4">
        <text>[protein]-peptidylproline (omega=180) = [protein]-peptidylproline (omega=0)</text>
        <dbReference type="Rhea" id="RHEA:16237"/>
        <dbReference type="Rhea" id="RHEA-COMP:10747"/>
        <dbReference type="Rhea" id="RHEA-COMP:10748"/>
        <dbReference type="ChEBI" id="CHEBI:83833"/>
        <dbReference type="ChEBI" id="CHEBI:83834"/>
        <dbReference type="EC" id="5.2.1.8"/>
    </reaction>
</comment>
<dbReference type="Gene3D" id="2.40.100.10">
    <property type="entry name" value="Cyclophilin-like"/>
    <property type="match status" value="1"/>
</dbReference>
<comment type="similarity">
    <text evidence="4">Belongs to the cyclophilin-type PPIase family.</text>
</comment>
<dbReference type="PRINTS" id="PR00153">
    <property type="entry name" value="CSAPPISMRASE"/>
</dbReference>
<protein>
    <recommendedName>
        <fullName evidence="4">Peptidyl-prolyl cis-trans isomerase</fullName>
        <shortName evidence="4">PPIase</shortName>
        <ecNumber evidence="4">5.2.1.8</ecNumber>
    </recommendedName>
</protein>
<dbReference type="GO" id="GO:0016018">
    <property type="term" value="F:cyclosporin A binding"/>
    <property type="evidence" value="ECO:0007669"/>
    <property type="project" value="TreeGrafter"/>
</dbReference>
<dbReference type="Pfam" id="PF00160">
    <property type="entry name" value="Pro_isomerase"/>
    <property type="match status" value="1"/>
</dbReference>
<dbReference type="InterPro" id="IPR020892">
    <property type="entry name" value="Cyclophilin-type_PPIase_CS"/>
</dbReference>
<dbReference type="PROSITE" id="PS00170">
    <property type="entry name" value="CSA_PPIASE_1"/>
    <property type="match status" value="1"/>
</dbReference>
<dbReference type="PANTHER" id="PTHR11071:SF561">
    <property type="entry name" value="PEPTIDYL-PROLYL CIS-TRANS ISOMERASE D-RELATED"/>
    <property type="match status" value="1"/>
</dbReference>
<dbReference type="PROSITE" id="PS50072">
    <property type="entry name" value="CSA_PPIASE_2"/>
    <property type="match status" value="1"/>
</dbReference>
<evidence type="ECO:0000313" key="7">
    <source>
        <dbReference type="Proteomes" id="UP001142055"/>
    </source>
</evidence>
<feature type="domain" description="PPIase cyclophilin-type" evidence="5">
    <location>
        <begin position="44"/>
        <end position="209"/>
    </location>
</feature>
<feature type="signal peptide" evidence="4">
    <location>
        <begin position="1"/>
        <end position="22"/>
    </location>
</feature>
<evidence type="ECO:0000256" key="1">
    <source>
        <dbReference type="ARBA" id="ARBA00000971"/>
    </source>
</evidence>
<dbReference type="OrthoDB" id="193499at2759"/>
<keyword evidence="7" id="KW-1185">Reference proteome</keyword>
<dbReference type="PANTHER" id="PTHR11071">
    <property type="entry name" value="PEPTIDYL-PROLYL CIS-TRANS ISOMERASE"/>
    <property type="match status" value="1"/>
</dbReference>
<dbReference type="EMBL" id="JAPWDV010000002">
    <property type="protein sequence ID" value="KAJ6219608.1"/>
    <property type="molecule type" value="Genomic_DNA"/>
</dbReference>
<sequence>MSSINKFASSFLLLSFAAFVTCSGGGSSSSDDKPKGPKATDVVTFSISIGDEPIGDVEIALFGKTVPKTVQNFKELCVKHLTEKSEDGKLVGYKGSTFHRVIPEFMIQGGDFTRGDGTGGRSIYGEKFADENFKLKHYGAGWLSMANAGKDTNGSQFFITVKKTPWLDGRHVVFGKVIKGMSVVRKVETTETGPQDRPKKEVKITDCTARTLETPLAIPRNDAEL</sequence>
<evidence type="ECO:0000256" key="3">
    <source>
        <dbReference type="ARBA" id="ARBA00023235"/>
    </source>
</evidence>
<comment type="function">
    <text evidence="4">PPIases accelerate the folding of proteins. It catalyzes the cis-trans isomerization of proline imidic peptide bonds in oligopeptides.</text>
</comment>
<name>A0A9Q0RKU9_BLOTA</name>
<dbReference type="GO" id="GO:0005737">
    <property type="term" value="C:cytoplasm"/>
    <property type="evidence" value="ECO:0007669"/>
    <property type="project" value="TreeGrafter"/>
</dbReference>
<evidence type="ECO:0000259" key="5">
    <source>
        <dbReference type="PROSITE" id="PS50072"/>
    </source>
</evidence>
<evidence type="ECO:0000313" key="6">
    <source>
        <dbReference type="EMBL" id="KAJ6219608.1"/>
    </source>
</evidence>
<proteinExistence type="inferred from homology"/>
<dbReference type="FunFam" id="2.40.100.10:FF:000001">
    <property type="entry name" value="Peptidyl-prolyl cis-trans isomerase"/>
    <property type="match status" value="1"/>
</dbReference>
<accession>A0A9Q0RKU9</accession>
<organism evidence="6 7">
    <name type="scientific">Blomia tropicalis</name>
    <name type="common">Mite</name>
    <dbReference type="NCBI Taxonomy" id="40697"/>
    <lineage>
        <taxon>Eukaryota</taxon>
        <taxon>Metazoa</taxon>
        <taxon>Ecdysozoa</taxon>
        <taxon>Arthropoda</taxon>
        <taxon>Chelicerata</taxon>
        <taxon>Arachnida</taxon>
        <taxon>Acari</taxon>
        <taxon>Acariformes</taxon>
        <taxon>Sarcoptiformes</taxon>
        <taxon>Astigmata</taxon>
        <taxon>Glycyphagoidea</taxon>
        <taxon>Echimyopodidae</taxon>
        <taxon>Blomia</taxon>
    </lineage>
</organism>
<keyword evidence="2 4" id="KW-0697">Rotamase</keyword>
<dbReference type="InterPro" id="IPR029000">
    <property type="entry name" value="Cyclophilin-like_dom_sf"/>
</dbReference>
<gene>
    <name evidence="6" type="ORF">RDWZM_005420</name>
</gene>
<keyword evidence="3 4" id="KW-0413">Isomerase</keyword>
<dbReference type="AlphaFoldDB" id="A0A9Q0RKU9"/>
<feature type="chain" id="PRO_5040543589" description="Peptidyl-prolyl cis-trans isomerase" evidence="4">
    <location>
        <begin position="23"/>
        <end position="225"/>
    </location>
</feature>
<dbReference type="Proteomes" id="UP001142055">
    <property type="component" value="Chromosome 2"/>
</dbReference>
<dbReference type="SUPFAM" id="SSF50891">
    <property type="entry name" value="Cyclophilin-like"/>
    <property type="match status" value="1"/>
</dbReference>
<dbReference type="GO" id="GO:0003755">
    <property type="term" value="F:peptidyl-prolyl cis-trans isomerase activity"/>
    <property type="evidence" value="ECO:0007669"/>
    <property type="project" value="UniProtKB-UniRule"/>
</dbReference>
<reference evidence="6" key="1">
    <citation type="submission" date="2022-12" db="EMBL/GenBank/DDBJ databases">
        <title>Genome assemblies of Blomia tropicalis.</title>
        <authorList>
            <person name="Cui Y."/>
        </authorList>
    </citation>
    <scope>NUCLEOTIDE SEQUENCE</scope>
    <source>
        <tissue evidence="6">Adult mites</tissue>
    </source>
</reference>
<evidence type="ECO:0000256" key="2">
    <source>
        <dbReference type="ARBA" id="ARBA00023110"/>
    </source>
</evidence>
<dbReference type="InterPro" id="IPR002130">
    <property type="entry name" value="Cyclophilin-type_PPIase_dom"/>
</dbReference>
<comment type="caution">
    <text evidence="6">The sequence shown here is derived from an EMBL/GenBank/DDBJ whole genome shotgun (WGS) entry which is preliminary data.</text>
</comment>
<evidence type="ECO:0000256" key="4">
    <source>
        <dbReference type="RuleBase" id="RU363019"/>
    </source>
</evidence>
<dbReference type="OMA" id="ENHEITH"/>
<dbReference type="GO" id="GO:0006457">
    <property type="term" value="P:protein folding"/>
    <property type="evidence" value="ECO:0007669"/>
    <property type="project" value="InterPro"/>
</dbReference>
<dbReference type="EC" id="5.2.1.8" evidence="4"/>
<keyword evidence="4" id="KW-0732">Signal</keyword>